<dbReference type="InterPro" id="IPR036390">
    <property type="entry name" value="WH_DNA-bd_sf"/>
</dbReference>
<accession>A0A810NA61</accession>
<evidence type="ECO:0000313" key="4">
    <source>
        <dbReference type="Proteomes" id="UP000680866"/>
    </source>
</evidence>
<evidence type="ECO:0000256" key="1">
    <source>
        <dbReference type="SAM" id="MobiDB-lite"/>
    </source>
</evidence>
<dbReference type="InterPro" id="IPR036388">
    <property type="entry name" value="WH-like_DNA-bd_sf"/>
</dbReference>
<organism evidence="3 4">
    <name type="scientific">Polymorphospora rubra</name>
    <dbReference type="NCBI Taxonomy" id="338584"/>
    <lineage>
        <taxon>Bacteria</taxon>
        <taxon>Bacillati</taxon>
        <taxon>Actinomycetota</taxon>
        <taxon>Actinomycetes</taxon>
        <taxon>Micromonosporales</taxon>
        <taxon>Micromonosporaceae</taxon>
        <taxon>Polymorphospora</taxon>
    </lineage>
</organism>
<protein>
    <submittedName>
        <fullName evidence="3">Transcriptional regulator</fullName>
    </submittedName>
</protein>
<dbReference type="SUPFAM" id="SSF46785">
    <property type="entry name" value="Winged helix' DNA-binding domain"/>
    <property type="match status" value="1"/>
</dbReference>
<dbReference type="GO" id="GO:0003700">
    <property type="term" value="F:DNA-binding transcription factor activity"/>
    <property type="evidence" value="ECO:0007669"/>
    <property type="project" value="InterPro"/>
</dbReference>
<dbReference type="Proteomes" id="UP000680866">
    <property type="component" value="Chromosome"/>
</dbReference>
<dbReference type="InterPro" id="IPR001845">
    <property type="entry name" value="HTH_ArsR_DNA-bd_dom"/>
</dbReference>
<proteinExistence type="predicted"/>
<sequence length="204" mass="23148">MNRMTDRSEGTRTPPDDSRTVHLTDPRAMRALAHPTRLQLLGELRTRGPQTVGMLSEIVDEAVGSVSYHLGKLASFGFVEEVPELARDRRERWWRAAHERTTFKPVEVLDNPERRAALDSFRRSVLRRYVEVLERYLESEATLAPAWVAGATSSDTQVHLTSDELMELQADLKALGDRWEARGVAGRAGTEPVTLMFHAFRRPE</sequence>
<dbReference type="AlphaFoldDB" id="A0A810NA61"/>
<dbReference type="Gene3D" id="1.10.10.10">
    <property type="entry name" value="Winged helix-like DNA-binding domain superfamily/Winged helix DNA-binding domain"/>
    <property type="match status" value="1"/>
</dbReference>
<reference evidence="3" key="1">
    <citation type="submission" date="2020-08" db="EMBL/GenBank/DDBJ databases">
        <title>Whole genome shotgun sequence of Polymorphospora rubra NBRC 101157.</title>
        <authorList>
            <person name="Komaki H."/>
            <person name="Tamura T."/>
        </authorList>
    </citation>
    <scope>NUCLEOTIDE SEQUENCE</scope>
    <source>
        <strain evidence="3">NBRC 101157</strain>
    </source>
</reference>
<dbReference type="KEGG" id="pry:Prubr_57290"/>
<keyword evidence="4" id="KW-1185">Reference proteome</keyword>
<name>A0A810NA61_9ACTN</name>
<dbReference type="SMART" id="SM00418">
    <property type="entry name" value="HTH_ARSR"/>
    <property type="match status" value="1"/>
</dbReference>
<evidence type="ECO:0000313" key="3">
    <source>
        <dbReference type="EMBL" id="BCJ68708.1"/>
    </source>
</evidence>
<evidence type="ECO:0000259" key="2">
    <source>
        <dbReference type="SMART" id="SM00418"/>
    </source>
</evidence>
<dbReference type="CDD" id="cd00090">
    <property type="entry name" value="HTH_ARSR"/>
    <property type="match status" value="1"/>
</dbReference>
<gene>
    <name evidence="3" type="ORF">Prubr_57290</name>
</gene>
<feature type="domain" description="HTH arsR-type" evidence="2">
    <location>
        <begin position="27"/>
        <end position="99"/>
    </location>
</feature>
<dbReference type="Pfam" id="PF12840">
    <property type="entry name" value="HTH_20"/>
    <property type="match status" value="1"/>
</dbReference>
<dbReference type="InterPro" id="IPR011991">
    <property type="entry name" value="ArsR-like_HTH"/>
</dbReference>
<dbReference type="EMBL" id="AP023359">
    <property type="protein sequence ID" value="BCJ68708.1"/>
    <property type="molecule type" value="Genomic_DNA"/>
</dbReference>
<feature type="region of interest" description="Disordered" evidence="1">
    <location>
        <begin position="1"/>
        <end position="22"/>
    </location>
</feature>